<feature type="transmembrane region" description="Helical" evidence="5">
    <location>
        <begin position="16"/>
        <end position="36"/>
    </location>
</feature>
<gene>
    <name evidence="7" type="ORF">GOBAR_AA01929</name>
</gene>
<keyword evidence="4 5" id="KW-0472">Membrane</keyword>
<dbReference type="OrthoDB" id="410267at2759"/>
<feature type="transmembrane region" description="Helical" evidence="5">
    <location>
        <begin position="106"/>
        <end position="128"/>
    </location>
</feature>
<evidence type="ECO:0000256" key="2">
    <source>
        <dbReference type="ARBA" id="ARBA00022692"/>
    </source>
</evidence>
<dbReference type="Proteomes" id="UP000239757">
    <property type="component" value="Unassembled WGS sequence"/>
</dbReference>
<evidence type="ECO:0000256" key="4">
    <source>
        <dbReference type="ARBA" id="ARBA00023136"/>
    </source>
</evidence>
<sequence>MGNFGFLLLSSSAANYLPMWLVLILGSSLGLIGYRVKCLFFICRVSNLSYGAIFFPAMLTGNSICWINTVCYLVIIRNFPLAIGLTVAPVVRVIDAVKTKKAKVAFILIIIITTVTDAFTIMSSMGLASSLLSPFTGAVGMGSMADYGVICGTIWHQVIEYNISSSYGAY</sequence>
<reference evidence="7 8" key="1">
    <citation type="submission" date="2015-01" db="EMBL/GenBank/DDBJ databases">
        <title>Genome of allotetraploid Gossypium barbadense reveals genomic plasticity and fiber elongation in cotton evolution.</title>
        <authorList>
            <person name="Chen X."/>
            <person name="Liu X."/>
            <person name="Zhao B."/>
            <person name="Zheng H."/>
            <person name="Hu Y."/>
            <person name="Lu G."/>
            <person name="Yang C."/>
            <person name="Chen J."/>
            <person name="Shan C."/>
            <person name="Zhang L."/>
            <person name="Zhou Y."/>
            <person name="Wang L."/>
            <person name="Guo W."/>
            <person name="Bai Y."/>
            <person name="Ruan J."/>
            <person name="Shangguan X."/>
            <person name="Mao Y."/>
            <person name="Jiang J."/>
            <person name="Zhu Y."/>
            <person name="Lei J."/>
            <person name="Kang H."/>
            <person name="Chen S."/>
            <person name="He X."/>
            <person name="Wang R."/>
            <person name="Wang Y."/>
            <person name="Chen J."/>
            <person name="Wang L."/>
            <person name="Yu S."/>
            <person name="Wang B."/>
            <person name="Wei J."/>
            <person name="Song S."/>
            <person name="Lu X."/>
            <person name="Gao Z."/>
            <person name="Gu W."/>
            <person name="Deng X."/>
            <person name="Ma D."/>
            <person name="Wang S."/>
            <person name="Liang W."/>
            <person name="Fang L."/>
            <person name="Cai C."/>
            <person name="Zhu X."/>
            <person name="Zhou B."/>
            <person name="Zhang Y."/>
            <person name="Chen Z."/>
            <person name="Xu S."/>
            <person name="Zhu R."/>
            <person name="Wang S."/>
            <person name="Zhang T."/>
            <person name="Zhao G."/>
        </authorList>
    </citation>
    <scope>NUCLEOTIDE SEQUENCE [LARGE SCALE GENOMIC DNA]</scope>
    <source>
        <strain evidence="8">cv. Xinhai21</strain>
        <tissue evidence="7">Leaf</tissue>
    </source>
</reference>
<comment type="subcellular location">
    <subcellularLocation>
        <location evidence="1">Membrane</location>
        <topology evidence="1">Multi-pass membrane protein</topology>
    </subcellularLocation>
</comment>
<evidence type="ECO:0000256" key="1">
    <source>
        <dbReference type="ARBA" id="ARBA00004141"/>
    </source>
</evidence>
<feature type="domain" description="Nodulin-like" evidence="6">
    <location>
        <begin position="8"/>
        <end position="86"/>
    </location>
</feature>
<dbReference type="EMBL" id="KZ662819">
    <property type="protein sequence ID" value="PPS18627.1"/>
    <property type="molecule type" value="Genomic_DNA"/>
</dbReference>
<evidence type="ECO:0000256" key="5">
    <source>
        <dbReference type="SAM" id="Phobius"/>
    </source>
</evidence>
<dbReference type="Pfam" id="PF06813">
    <property type="entry name" value="Nodulin-like"/>
    <property type="match status" value="1"/>
</dbReference>
<protein>
    <recommendedName>
        <fullName evidence="6">Nodulin-like domain-containing protein</fullName>
    </recommendedName>
</protein>
<proteinExistence type="predicted"/>
<name>A0A2P5YSN7_GOSBA</name>
<feature type="transmembrane region" description="Helical" evidence="5">
    <location>
        <begin position="75"/>
        <end position="94"/>
    </location>
</feature>
<evidence type="ECO:0000259" key="6">
    <source>
        <dbReference type="Pfam" id="PF06813"/>
    </source>
</evidence>
<evidence type="ECO:0000313" key="8">
    <source>
        <dbReference type="Proteomes" id="UP000239757"/>
    </source>
</evidence>
<dbReference type="AlphaFoldDB" id="A0A2P5YSN7"/>
<feature type="transmembrane region" description="Helical" evidence="5">
    <location>
        <begin position="48"/>
        <end position="69"/>
    </location>
</feature>
<evidence type="ECO:0000256" key="3">
    <source>
        <dbReference type="ARBA" id="ARBA00022989"/>
    </source>
</evidence>
<keyword evidence="2 5" id="KW-0812">Transmembrane</keyword>
<accession>A0A2P5YSN7</accession>
<dbReference type="PANTHER" id="PTHR21576:SF11">
    <property type="entry name" value="MAJOR FACILITATOR SUPERFAMILY PROTEIN"/>
    <property type="match status" value="1"/>
</dbReference>
<evidence type="ECO:0000313" key="7">
    <source>
        <dbReference type="EMBL" id="PPS18627.1"/>
    </source>
</evidence>
<dbReference type="InterPro" id="IPR010658">
    <property type="entry name" value="Nodulin-like"/>
</dbReference>
<dbReference type="PANTHER" id="PTHR21576">
    <property type="entry name" value="UNCHARACTERIZED NODULIN-LIKE PROTEIN"/>
    <property type="match status" value="1"/>
</dbReference>
<keyword evidence="3 5" id="KW-1133">Transmembrane helix</keyword>
<dbReference type="GO" id="GO:0016020">
    <property type="term" value="C:membrane"/>
    <property type="evidence" value="ECO:0007669"/>
    <property type="project" value="UniProtKB-SubCell"/>
</dbReference>
<organism evidence="7 8">
    <name type="scientific">Gossypium barbadense</name>
    <name type="common">Sea Island cotton</name>
    <name type="synonym">Hibiscus barbadensis</name>
    <dbReference type="NCBI Taxonomy" id="3634"/>
    <lineage>
        <taxon>Eukaryota</taxon>
        <taxon>Viridiplantae</taxon>
        <taxon>Streptophyta</taxon>
        <taxon>Embryophyta</taxon>
        <taxon>Tracheophyta</taxon>
        <taxon>Spermatophyta</taxon>
        <taxon>Magnoliopsida</taxon>
        <taxon>eudicotyledons</taxon>
        <taxon>Gunneridae</taxon>
        <taxon>Pentapetalae</taxon>
        <taxon>rosids</taxon>
        <taxon>malvids</taxon>
        <taxon>Malvales</taxon>
        <taxon>Malvaceae</taxon>
        <taxon>Malvoideae</taxon>
        <taxon>Gossypium</taxon>
    </lineage>
</organism>